<keyword evidence="2" id="KW-1185">Reference proteome</keyword>
<comment type="caution">
    <text evidence="1">The sequence shown here is derived from an EMBL/GenBank/DDBJ whole genome shotgun (WGS) entry which is preliminary data.</text>
</comment>
<reference evidence="1" key="1">
    <citation type="submission" date="2021-05" db="EMBL/GenBank/DDBJ databases">
        <authorList>
            <person name="Pan Q."/>
            <person name="Jouanno E."/>
            <person name="Zahm M."/>
            <person name="Klopp C."/>
            <person name="Cabau C."/>
            <person name="Louis A."/>
            <person name="Berthelot C."/>
            <person name="Parey E."/>
            <person name="Roest Crollius H."/>
            <person name="Montfort J."/>
            <person name="Robinson-Rechavi M."/>
            <person name="Bouchez O."/>
            <person name="Lampietro C."/>
            <person name="Lopez Roques C."/>
            <person name="Donnadieu C."/>
            <person name="Postlethwait J."/>
            <person name="Bobe J."/>
            <person name="Dillon D."/>
            <person name="Chandos A."/>
            <person name="von Hippel F."/>
            <person name="Guiguen Y."/>
        </authorList>
    </citation>
    <scope>NUCLEOTIDE SEQUENCE</scope>
    <source>
        <strain evidence="1">YG-Jan2019</strain>
    </source>
</reference>
<protein>
    <submittedName>
        <fullName evidence="1">Uncharacterized protein</fullName>
    </submittedName>
</protein>
<proteinExistence type="predicted"/>
<evidence type="ECO:0000313" key="2">
    <source>
        <dbReference type="Proteomes" id="UP001157502"/>
    </source>
</evidence>
<evidence type="ECO:0000313" key="1">
    <source>
        <dbReference type="EMBL" id="KAJ8013570.1"/>
    </source>
</evidence>
<organism evidence="1 2">
    <name type="scientific">Dallia pectoralis</name>
    <name type="common">Alaska blackfish</name>
    <dbReference type="NCBI Taxonomy" id="75939"/>
    <lineage>
        <taxon>Eukaryota</taxon>
        <taxon>Metazoa</taxon>
        <taxon>Chordata</taxon>
        <taxon>Craniata</taxon>
        <taxon>Vertebrata</taxon>
        <taxon>Euteleostomi</taxon>
        <taxon>Actinopterygii</taxon>
        <taxon>Neopterygii</taxon>
        <taxon>Teleostei</taxon>
        <taxon>Protacanthopterygii</taxon>
        <taxon>Esociformes</taxon>
        <taxon>Umbridae</taxon>
        <taxon>Dallia</taxon>
    </lineage>
</organism>
<gene>
    <name evidence="1" type="ORF">DPEC_G00031140</name>
</gene>
<dbReference type="Proteomes" id="UP001157502">
    <property type="component" value="Chromosome 3"/>
</dbReference>
<dbReference type="EMBL" id="CM055730">
    <property type="protein sequence ID" value="KAJ8013570.1"/>
    <property type="molecule type" value="Genomic_DNA"/>
</dbReference>
<accession>A0ACC2HD31</accession>
<name>A0ACC2HD31_DALPE</name>
<sequence length="1298" mass="143254">MALAMDCIYLLMYSCIFFDLRHAVKSHERISGKLSEYGLIVPFSTDAHGRYISHVVSATAAAGNTGSGGVNSAATGVPSPPGTGKRRVARSSPETPYVSAGAGQHLFFNVTVFGKELQLRLRANRRLVAPGAFVEWQEDFVEKAKEPVHGDCVFTGDVSNMPEATVAISNCDGLAGLIRTDNGEFFIEPLEKGQQDVEVKGRVHVVYRRSAVKREPGQRQEDLHNEVTDFGIADLPRALDLVEHKLSESERRRRHVKQEDYNIEVLLAVGDSVVRFHGKEHVQNYVLTLMNIVDEIYHDESLGTNINIVLVRMVMVGYRQSISLIERGNPSRSLEQVCRWANTQQRRDPDHAEYHDHAIFLTRQDFGPAGYAPVTGMCHPLRSCTLNHEDGFSSAFVVAHETGHVLGMEHDGQGNRCADETSMGSIMAPLVQAAFHRYHWSRCSKQELNRYIHSYDCLLDDPFEHKWPKLPELPGINYSMDEQCRFDFGVGYKMCTAFRTYDPCKQLWCSHPDNQYFCKTKKGPPVDGTECAPAKWCFKGHCIWRSSQQPQGHDGSWGSWAKFGSCSRTCGGGIRSRSRTCNNPVPAYGGRDCPGSGFDYQMCNMEECAGPYEDFRAQQCIQRSNKYHKNVKHTWLPYEHPDEAHKCELSCQSKETAEVVVMNQVMHDGTRCSYTDPFSVCARGECLHVGCDKEVGSYKQEDKCGVCGGDNSHCRTVKLTLTKTPKKTGNVTGMLKMFDIPVGARHIVIEENTTTPHIIAVKNQVTGSFILNAKSEDAKSKTFIESGLEWEYVFGSSEKETLKTIGPLHEGIVVLVIPQEENTKISLTYKYIIHEDLLPVITNNNVLLAELDTYEWALKSWSQCSKPCGGGIQYTKYGCRRKSDSRLVHRNFCETSKKPKPIRKRCNVNECIQPMWVVEEWSLCSKTCGKVGYQSRVVQCLQSLYNGTNRTVHTKYCTEEKPEMRRVCNRSACPAQWRTGAWSQCSVSCGEGIQQRQVVCRATDNSFGQCEGDKPQTVIICKLSPCPGQASQPMLTVEALENLTAKSDGVPQIAPEIPVHRISSNEPCLGDKSIFCQMEVLARYCSIPGYNKLCCESCNKKDGFFTFSPSPYLSKTGEPSDPDSETGANLETSTHPNPTTTSSGSPPPATTERLPRTTKSSRRHRSTAQGLTTTRPTTANRVPGGASPSRAGDGASDAGLPPLPPRSSATTPEPSPPLQPLARIQPNSSPGASGEPTSVLSKEPSIPNNSSSGQSGILSSSQAGGVAGVAAAGSRREEAQPESDPAHRTARTVSHVVT</sequence>